<protein>
    <submittedName>
        <fullName evidence="1">TrfA protein</fullName>
    </submittedName>
</protein>
<keyword evidence="2" id="KW-1185">Reference proteome</keyword>
<name>A0A1G6PU35_9GAMM</name>
<dbReference type="GeneID" id="57609107"/>
<dbReference type="RefSeq" id="WP_017362255.1">
    <property type="nucleotide sequence ID" value="NZ_FMZQ01000007.1"/>
</dbReference>
<sequence length="375" mass="42636">MTATAEMSEEGERKLRTQKDLAQLQVQGVLPYFNPTIYEMANPIVRSALFGLSKHKQYYQDWVTTFSVGGGTLEQRGPSLNTDHEELWGRLLTYARGTSLTKGIHVRIVDLIRDLNYSTGGPNFVRVSKMLSDLESASVRISHKPALKRLYELLTDKNLGKRADGKFLVELIRNRYSEHLKAIQAALASDSNEPVFVTLRFIERLTTHPVSGREVISLDPMTCLFFDGVNTTLIPYKVREKLNPISKRLLTFIGSHRDGVYRMRLHYYFMLVGYKGDYTKLERKFKSEFIKTCTALEENDYIKPGWGVARNDDHEWMVFGLQIGDAARVKEAMEEYAAADDGDDRTPFDLDAEDITDVAVENGDLFDNVVPESSI</sequence>
<evidence type="ECO:0000313" key="2">
    <source>
        <dbReference type="Proteomes" id="UP000199467"/>
    </source>
</evidence>
<reference evidence="2" key="1">
    <citation type="submission" date="2016-10" db="EMBL/GenBank/DDBJ databases">
        <authorList>
            <person name="Varghese N."/>
            <person name="Submissions S."/>
        </authorList>
    </citation>
    <scope>NUCLEOTIDE SEQUENCE [LARGE SCALE GENOMIC DNA]</scope>
    <source>
        <strain evidence="2">DSM 26382</strain>
    </source>
</reference>
<dbReference type="Proteomes" id="UP000199467">
    <property type="component" value="Unassembled WGS sequence"/>
</dbReference>
<dbReference type="EMBL" id="FMZQ01000007">
    <property type="protein sequence ID" value="SDC83558.1"/>
    <property type="molecule type" value="Genomic_DNA"/>
</dbReference>
<dbReference type="InterPro" id="IPR010751">
    <property type="entry name" value="TrfA"/>
</dbReference>
<accession>A0A1G6PU35</accession>
<organism evidence="1 2">
    <name type="scientific">Ectopseudomonas chengduensis</name>
    <dbReference type="NCBI Taxonomy" id="489632"/>
    <lineage>
        <taxon>Bacteria</taxon>
        <taxon>Pseudomonadati</taxon>
        <taxon>Pseudomonadota</taxon>
        <taxon>Gammaproteobacteria</taxon>
        <taxon>Pseudomonadales</taxon>
        <taxon>Pseudomonadaceae</taxon>
        <taxon>Ectopseudomonas</taxon>
    </lineage>
</organism>
<gene>
    <name evidence="1" type="ORF">SAMN05216576_10794</name>
</gene>
<proteinExistence type="predicted"/>
<evidence type="ECO:0000313" key="1">
    <source>
        <dbReference type="EMBL" id="SDC83558.1"/>
    </source>
</evidence>
<dbReference type="AlphaFoldDB" id="A0A1G6PU35"/>
<dbReference type="Pfam" id="PF07042">
    <property type="entry name" value="TrfA"/>
    <property type="match status" value="1"/>
</dbReference>